<dbReference type="InterPro" id="IPR053142">
    <property type="entry name" value="PchR_regulatory_protein"/>
</dbReference>
<dbReference type="InterPro" id="IPR018060">
    <property type="entry name" value="HTH_AraC"/>
</dbReference>
<organism evidence="4 5">
    <name type="scientific">Flammeovirga agarivorans</name>
    <dbReference type="NCBI Taxonomy" id="2726742"/>
    <lineage>
        <taxon>Bacteria</taxon>
        <taxon>Pseudomonadati</taxon>
        <taxon>Bacteroidota</taxon>
        <taxon>Cytophagia</taxon>
        <taxon>Cytophagales</taxon>
        <taxon>Flammeovirgaceae</taxon>
        <taxon>Flammeovirga</taxon>
    </lineage>
</organism>
<evidence type="ECO:0000313" key="5">
    <source>
        <dbReference type="Proteomes" id="UP000585050"/>
    </source>
</evidence>
<dbReference type="GO" id="GO:0043565">
    <property type="term" value="F:sequence-specific DNA binding"/>
    <property type="evidence" value="ECO:0007669"/>
    <property type="project" value="InterPro"/>
</dbReference>
<dbReference type="SMART" id="SM00342">
    <property type="entry name" value="HTH_ARAC"/>
    <property type="match status" value="1"/>
</dbReference>
<proteinExistence type="predicted"/>
<dbReference type="Gene3D" id="1.10.10.60">
    <property type="entry name" value="Homeodomain-like"/>
    <property type="match status" value="1"/>
</dbReference>
<dbReference type="InterPro" id="IPR009057">
    <property type="entry name" value="Homeodomain-like_sf"/>
</dbReference>
<dbReference type="PANTHER" id="PTHR47893">
    <property type="entry name" value="REGULATORY PROTEIN PCHR"/>
    <property type="match status" value="1"/>
</dbReference>
<accession>A0A7X8SJT7</accession>
<keyword evidence="1" id="KW-0805">Transcription regulation</keyword>
<dbReference type="AlphaFoldDB" id="A0A7X8SJT7"/>
<dbReference type="GO" id="GO:0003700">
    <property type="term" value="F:DNA-binding transcription factor activity"/>
    <property type="evidence" value="ECO:0007669"/>
    <property type="project" value="InterPro"/>
</dbReference>
<keyword evidence="5" id="KW-1185">Reference proteome</keyword>
<evidence type="ECO:0000259" key="3">
    <source>
        <dbReference type="PROSITE" id="PS01124"/>
    </source>
</evidence>
<reference evidence="4 5" key="1">
    <citation type="submission" date="2020-04" db="EMBL/GenBank/DDBJ databases">
        <title>Flammeovirga sp. SR4, a novel species isolated from seawater.</title>
        <authorList>
            <person name="Wang X."/>
        </authorList>
    </citation>
    <scope>NUCLEOTIDE SEQUENCE [LARGE SCALE GENOMIC DNA]</scope>
    <source>
        <strain evidence="4 5">SR4</strain>
    </source>
</reference>
<protein>
    <submittedName>
        <fullName evidence="4">Helix-turn-helix transcriptional regulator</fullName>
    </submittedName>
</protein>
<gene>
    <name evidence="4" type="ORF">HGP29_09560</name>
</gene>
<dbReference type="PANTHER" id="PTHR47893:SF1">
    <property type="entry name" value="REGULATORY PROTEIN PCHR"/>
    <property type="match status" value="1"/>
</dbReference>
<dbReference type="Pfam" id="PF12833">
    <property type="entry name" value="HTH_18"/>
    <property type="match status" value="1"/>
</dbReference>
<comment type="caution">
    <text evidence="4">The sequence shown here is derived from an EMBL/GenBank/DDBJ whole genome shotgun (WGS) entry which is preliminary data.</text>
</comment>
<dbReference type="PROSITE" id="PS01124">
    <property type="entry name" value="HTH_ARAC_FAMILY_2"/>
    <property type="match status" value="1"/>
</dbReference>
<dbReference type="SUPFAM" id="SSF46689">
    <property type="entry name" value="Homeodomain-like"/>
    <property type="match status" value="1"/>
</dbReference>
<dbReference type="Proteomes" id="UP000585050">
    <property type="component" value="Unassembled WGS sequence"/>
</dbReference>
<sequence length="325" mass="38189">MQIMEDKYIISTSDIDHHKGYEIIAKELGGTWDGEELNINNSWCQVKANSIRFLGDMFVDIFHLNSKKPIVAQYTPNEEKHYIIVRIGCTGEFYRKGQSTNFNNLGIYIYNSSQEFELEFPNNIDCQWVTIRFSLDLFNSFNSPNPDFKLKTLFDDKSPWLQYFSLDVEIENYVKTIMANVDPSRRRHITFFSKSADIMGAIIEKMENESTRLKTNIHPEDLKAMVRLKNTYLSDFSEQPNLTELSDEYGMSVSKLNRIFKSIFDQPVLQFYNQQKVEEVFRQITYTDKSLTEIAFDLNFSHIAHMSKVFKKYYGYPPSDLRDKK</sequence>
<keyword evidence="2" id="KW-0804">Transcription</keyword>
<evidence type="ECO:0000256" key="1">
    <source>
        <dbReference type="ARBA" id="ARBA00023015"/>
    </source>
</evidence>
<evidence type="ECO:0000313" key="4">
    <source>
        <dbReference type="EMBL" id="NLR91452.1"/>
    </source>
</evidence>
<evidence type="ECO:0000256" key="2">
    <source>
        <dbReference type="ARBA" id="ARBA00023163"/>
    </source>
</evidence>
<dbReference type="EMBL" id="JABAIL010000003">
    <property type="protein sequence ID" value="NLR91452.1"/>
    <property type="molecule type" value="Genomic_DNA"/>
</dbReference>
<feature type="domain" description="HTH araC/xylS-type" evidence="3">
    <location>
        <begin position="226"/>
        <end position="324"/>
    </location>
</feature>
<name>A0A7X8SJT7_9BACT</name>